<reference evidence="2 3" key="1">
    <citation type="submission" date="2013-12" db="EMBL/GenBank/DDBJ databases">
        <title>Draft genome of the parsitic nematode Ancylostoma duodenale.</title>
        <authorList>
            <person name="Mitreva M."/>
        </authorList>
    </citation>
    <scope>NUCLEOTIDE SEQUENCE [LARGE SCALE GENOMIC DNA]</scope>
    <source>
        <strain evidence="2 3">Zhejiang</strain>
    </source>
</reference>
<organism evidence="2 3">
    <name type="scientific">Ancylostoma duodenale</name>
    <dbReference type="NCBI Taxonomy" id="51022"/>
    <lineage>
        <taxon>Eukaryota</taxon>
        <taxon>Metazoa</taxon>
        <taxon>Ecdysozoa</taxon>
        <taxon>Nematoda</taxon>
        <taxon>Chromadorea</taxon>
        <taxon>Rhabditida</taxon>
        <taxon>Rhabditina</taxon>
        <taxon>Rhabditomorpha</taxon>
        <taxon>Strongyloidea</taxon>
        <taxon>Ancylostomatidae</taxon>
        <taxon>Ancylostomatinae</taxon>
        <taxon>Ancylostoma</taxon>
    </lineage>
</organism>
<dbReference type="AlphaFoldDB" id="A0A0C2GKC8"/>
<proteinExistence type="predicted"/>
<sequence>MTPEHTAVLMSSRTPPGQNNSKVKLKQQRSLTIVIPFAVEELKDSTGTSSPTLELRNRFEMLSNTKDIERNGSI</sequence>
<evidence type="ECO:0000256" key="1">
    <source>
        <dbReference type="SAM" id="MobiDB-lite"/>
    </source>
</evidence>
<gene>
    <name evidence="2" type="ORF">ANCDUO_12279</name>
</gene>
<evidence type="ECO:0000313" key="2">
    <source>
        <dbReference type="EMBL" id="KIH57531.1"/>
    </source>
</evidence>
<dbReference type="EMBL" id="KN734281">
    <property type="protein sequence ID" value="KIH57531.1"/>
    <property type="molecule type" value="Genomic_DNA"/>
</dbReference>
<keyword evidence="3" id="KW-1185">Reference proteome</keyword>
<protein>
    <submittedName>
        <fullName evidence="2">Uncharacterized protein</fullName>
    </submittedName>
</protein>
<accession>A0A0C2GKC8</accession>
<feature type="compositionally biased region" description="Polar residues" evidence="1">
    <location>
        <begin position="9"/>
        <end position="22"/>
    </location>
</feature>
<evidence type="ECO:0000313" key="3">
    <source>
        <dbReference type="Proteomes" id="UP000054047"/>
    </source>
</evidence>
<feature type="region of interest" description="Disordered" evidence="1">
    <location>
        <begin position="1"/>
        <end position="26"/>
    </location>
</feature>
<name>A0A0C2GKC8_9BILA</name>
<dbReference type="Proteomes" id="UP000054047">
    <property type="component" value="Unassembled WGS sequence"/>
</dbReference>